<sequence>MERYFIVVPCYNEQEVLPETFRRLGECLTELTEAGFASPDSRLLFVDDGSADRTWELICEANARDARFCGLSLDRNRGHQTALTEGLMCAREHRAVSVSIDADLQDDVSAILRMAEKRAAGAHIVCGVRASRATDTFLKRNTARAYYKIMRLLGSSLIYDHADFRLMGPEALDALALYHGDDLFLRGLITRLGYPCETVSYDRAERFAGESKYTLKKMLKLAAKGFASGRQRPLSVARESYAHTKELIGLERV</sequence>
<gene>
    <name evidence="8" type="ORF">IAC18_02250</name>
</gene>
<organism evidence="8 9">
    <name type="scientific">Candidatus Scatomorpha merdipullorum</name>
    <dbReference type="NCBI Taxonomy" id="2840927"/>
    <lineage>
        <taxon>Bacteria</taxon>
        <taxon>Bacillati</taxon>
        <taxon>Bacillota</taxon>
        <taxon>Clostridia</taxon>
        <taxon>Eubacteriales</taxon>
        <taxon>Candidatus Scatomorpha</taxon>
    </lineage>
</organism>
<keyword evidence="3" id="KW-0808">Transferase</keyword>
<dbReference type="AlphaFoldDB" id="A0A9D1FCH2"/>
<evidence type="ECO:0000256" key="1">
    <source>
        <dbReference type="ARBA" id="ARBA00004141"/>
    </source>
</evidence>
<comment type="subcellular location">
    <subcellularLocation>
        <location evidence="1">Membrane</location>
        <topology evidence="1">Multi-pass membrane protein</topology>
    </subcellularLocation>
</comment>
<evidence type="ECO:0000256" key="2">
    <source>
        <dbReference type="ARBA" id="ARBA00022676"/>
    </source>
</evidence>
<evidence type="ECO:0000256" key="4">
    <source>
        <dbReference type="ARBA" id="ARBA00022692"/>
    </source>
</evidence>
<feature type="domain" description="Glycosyltransferase 2-like" evidence="7">
    <location>
        <begin position="6"/>
        <end position="173"/>
    </location>
</feature>
<dbReference type="GO" id="GO:0016757">
    <property type="term" value="F:glycosyltransferase activity"/>
    <property type="evidence" value="ECO:0007669"/>
    <property type="project" value="UniProtKB-KW"/>
</dbReference>
<dbReference type="GO" id="GO:0005886">
    <property type="term" value="C:plasma membrane"/>
    <property type="evidence" value="ECO:0007669"/>
    <property type="project" value="TreeGrafter"/>
</dbReference>
<keyword evidence="6" id="KW-0472">Membrane</keyword>
<evidence type="ECO:0000256" key="6">
    <source>
        <dbReference type="ARBA" id="ARBA00023136"/>
    </source>
</evidence>
<keyword evidence="5" id="KW-1133">Transmembrane helix</keyword>
<evidence type="ECO:0000313" key="8">
    <source>
        <dbReference type="EMBL" id="HIS66363.1"/>
    </source>
</evidence>
<comment type="caution">
    <text evidence="8">The sequence shown here is derived from an EMBL/GenBank/DDBJ whole genome shotgun (WGS) entry which is preliminary data.</text>
</comment>
<evidence type="ECO:0000313" key="9">
    <source>
        <dbReference type="Proteomes" id="UP000824001"/>
    </source>
</evidence>
<dbReference type="SUPFAM" id="SSF53448">
    <property type="entry name" value="Nucleotide-diphospho-sugar transferases"/>
    <property type="match status" value="1"/>
</dbReference>
<protein>
    <submittedName>
        <fullName evidence="8">Glycosyltransferase family 2 protein</fullName>
    </submittedName>
</protein>
<dbReference type="PANTHER" id="PTHR48090:SF1">
    <property type="entry name" value="PROPHAGE BACTOPRENOL GLUCOSYL TRANSFERASE HOMOLOG"/>
    <property type="match status" value="1"/>
</dbReference>
<accession>A0A9D1FCH2</accession>
<dbReference type="Gene3D" id="3.90.550.10">
    <property type="entry name" value="Spore Coat Polysaccharide Biosynthesis Protein SpsA, Chain A"/>
    <property type="match status" value="1"/>
</dbReference>
<dbReference type="Pfam" id="PF00535">
    <property type="entry name" value="Glycos_transf_2"/>
    <property type="match status" value="1"/>
</dbReference>
<evidence type="ECO:0000259" key="7">
    <source>
        <dbReference type="Pfam" id="PF00535"/>
    </source>
</evidence>
<evidence type="ECO:0000256" key="3">
    <source>
        <dbReference type="ARBA" id="ARBA00022679"/>
    </source>
</evidence>
<dbReference type="EMBL" id="DVJK01000062">
    <property type="protein sequence ID" value="HIS66363.1"/>
    <property type="molecule type" value="Genomic_DNA"/>
</dbReference>
<keyword evidence="4" id="KW-0812">Transmembrane</keyword>
<proteinExistence type="predicted"/>
<dbReference type="InterPro" id="IPR029044">
    <property type="entry name" value="Nucleotide-diphossugar_trans"/>
</dbReference>
<dbReference type="InterPro" id="IPR050256">
    <property type="entry name" value="Glycosyltransferase_2"/>
</dbReference>
<reference evidence="8" key="1">
    <citation type="submission" date="2020-10" db="EMBL/GenBank/DDBJ databases">
        <authorList>
            <person name="Gilroy R."/>
        </authorList>
    </citation>
    <scope>NUCLEOTIDE SEQUENCE</scope>
    <source>
        <strain evidence="8">ChiHjej10B9-9673</strain>
    </source>
</reference>
<reference evidence="8" key="2">
    <citation type="journal article" date="2021" name="PeerJ">
        <title>Extensive microbial diversity within the chicken gut microbiome revealed by metagenomics and culture.</title>
        <authorList>
            <person name="Gilroy R."/>
            <person name="Ravi A."/>
            <person name="Getino M."/>
            <person name="Pursley I."/>
            <person name="Horton D.L."/>
            <person name="Alikhan N.F."/>
            <person name="Baker D."/>
            <person name="Gharbi K."/>
            <person name="Hall N."/>
            <person name="Watson M."/>
            <person name="Adriaenssens E.M."/>
            <person name="Foster-Nyarko E."/>
            <person name="Jarju S."/>
            <person name="Secka A."/>
            <person name="Antonio M."/>
            <person name="Oren A."/>
            <person name="Chaudhuri R.R."/>
            <person name="La Ragione R."/>
            <person name="Hildebrand F."/>
            <person name="Pallen M.J."/>
        </authorList>
    </citation>
    <scope>NUCLEOTIDE SEQUENCE</scope>
    <source>
        <strain evidence="8">ChiHjej10B9-9673</strain>
    </source>
</reference>
<dbReference type="InterPro" id="IPR001173">
    <property type="entry name" value="Glyco_trans_2-like"/>
</dbReference>
<dbReference type="Proteomes" id="UP000824001">
    <property type="component" value="Unassembled WGS sequence"/>
</dbReference>
<name>A0A9D1FCH2_9FIRM</name>
<dbReference type="CDD" id="cd04187">
    <property type="entry name" value="DPM1_like_bac"/>
    <property type="match status" value="1"/>
</dbReference>
<evidence type="ECO:0000256" key="5">
    <source>
        <dbReference type="ARBA" id="ARBA00022989"/>
    </source>
</evidence>
<keyword evidence="2" id="KW-0328">Glycosyltransferase</keyword>
<dbReference type="PANTHER" id="PTHR48090">
    <property type="entry name" value="UNDECAPRENYL-PHOSPHATE 4-DEOXY-4-FORMAMIDO-L-ARABINOSE TRANSFERASE-RELATED"/>
    <property type="match status" value="1"/>
</dbReference>